<evidence type="ECO:0000259" key="1">
    <source>
        <dbReference type="Pfam" id="PF01243"/>
    </source>
</evidence>
<protein>
    <submittedName>
        <fullName evidence="2">Pyridoxamine 5'-phosphate oxidase family protein</fullName>
    </submittedName>
</protein>
<gene>
    <name evidence="2" type="ORF">L7E55_16650</name>
</gene>
<dbReference type="EMBL" id="JAKOAV010000053">
    <property type="protein sequence ID" value="MDF9409954.1"/>
    <property type="molecule type" value="Genomic_DNA"/>
</dbReference>
<proteinExistence type="predicted"/>
<evidence type="ECO:0000313" key="2">
    <source>
        <dbReference type="EMBL" id="MDF9409954.1"/>
    </source>
</evidence>
<reference evidence="2" key="1">
    <citation type="submission" date="2022-02" db="EMBL/GenBank/DDBJ databases">
        <authorList>
            <person name="Leng L."/>
        </authorList>
    </citation>
    <scope>NUCLEOTIDE SEQUENCE</scope>
    <source>
        <strain evidence="2">JI</strain>
    </source>
</reference>
<organism evidence="2 3">
    <name type="scientific">Pelotomaculum isophthalicicum JI</name>
    <dbReference type="NCBI Taxonomy" id="947010"/>
    <lineage>
        <taxon>Bacteria</taxon>
        <taxon>Bacillati</taxon>
        <taxon>Bacillota</taxon>
        <taxon>Clostridia</taxon>
        <taxon>Eubacteriales</taxon>
        <taxon>Desulfotomaculaceae</taxon>
        <taxon>Pelotomaculum</taxon>
    </lineage>
</organism>
<dbReference type="Gene3D" id="2.30.110.10">
    <property type="entry name" value="Electron Transport, Fmn-binding Protein, Chain A"/>
    <property type="match status" value="1"/>
</dbReference>
<evidence type="ECO:0000313" key="3">
    <source>
        <dbReference type="Proteomes" id="UP001154312"/>
    </source>
</evidence>
<feature type="domain" description="Pyridoxamine 5'-phosphate oxidase N-terminal" evidence="1">
    <location>
        <begin position="2"/>
        <end position="90"/>
    </location>
</feature>
<comment type="caution">
    <text evidence="2">The sequence shown here is derived from an EMBL/GenBank/DDBJ whole genome shotgun (WGS) entry which is preliminary data.</text>
</comment>
<sequence>MDEILKFLNDAPPTFYIATVDGDIPKVRPFGFAMIFEGKLCFCTNNQKNVYKQLKANPNFEVCTDLKKGEWLRLKGKAVFNTTKQSKQAALDVMPMLGKMYSADDSIFEIFYIEDAEATFYNMMGASRAIKL</sequence>
<dbReference type="InterPro" id="IPR011576">
    <property type="entry name" value="Pyridox_Oxase_N"/>
</dbReference>
<accession>A0A9X4JU59</accession>
<dbReference type="InterPro" id="IPR012349">
    <property type="entry name" value="Split_barrel_FMN-bd"/>
</dbReference>
<name>A0A9X4JU59_9FIRM</name>
<dbReference type="RefSeq" id="WP_277445483.1">
    <property type="nucleotide sequence ID" value="NZ_JAKOAV010000053.1"/>
</dbReference>
<dbReference type="SUPFAM" id="SSF50475">
    <property type="entry name" value="FMN-binding split barrel"/>
    <property type="match status" value="1"/>
</dbReference>
<dbReference type="AlphaFoldDB" id="A0A9X4JU59"/>
<keyword evidence="3" id="KW-1185">Reference proteome</keyword>
<dbReference type="Pfam" id="PF01243">
    <property type="entry name" value="PNPOx_N"/>
    <property type="match status" value="1"/>
</dbReference>
<dbReference type="Proteomes" id="UP001154312">
    <property type="component" value="Unassembled WGS sequence"/>
</dbReference>